<dbReference type="InterPro" id="IPR019999">
    <property type="entry name" value="Anth_synth_I-like"/>
</dbReference>
<dbReference type="InterPro" id="IPR005801">
    <property type="entry name" value="ADC_synthase"/>
</dbReference>
<reference evidence="2 3" key="1">
    <citation type="submission" date="2016-01" db="EMBL/GenBank/DDBJ databases">
        <title>Whole genome sequencing of Myroides marinus L41.</title>
        <authorList>
            <person name="Hong K.W."/>
        </authorList>
    </citation>
    <scope>NUCLEOTIDE SEQUENCE [LARGE SCALE GENOMIC DNA]</scope>
    <source>
        <strain evidence="2 3">L41</strain>
    </source>
</reference>
<dbReference type="Gene3D" id="3.60.120.10">
    <property type="entry name" value="Anthranilate synthase"/>
    <property type="match status" value="1"/>
</dbReference>
<accession>A0A163ZLC0</accession>
<dbReference type="AlphaFoldDB" id="A0A163ZLC0"/>
<protein>
    <submittedName>
        <fullName evidence="2">Aminobenzoate synthetase</fullName>
    </submittedName>
</protein>
<dbReference type="PRINTS" id="PR00095">
    <property type="entry name" value="ANTSNTHASEI"/>
</dbReference>
<name>A0A163ZLC0_9FLAO</name>
<dbReference type="Pfam" id="PF00425">
    <property type="entry name" value="Chorismate_bind"/>
    <property type="match status" value="1"/>
</dbReference>
<dbReference type="Proteomes" id="UP000076630">
    <property type="component" value="Unassembled WGS sequence"/>
</dbReference>
<proteinExistence type="predicted"/>
<gene>
    <name evidence="2" type="ORF">AV926_07710</name>
</gene>
<dbReference type="GO" id="GO:0046820">
    <property type="term" value="F:4-amino-4-deoxychorismate synthase activity"/>
    <property type="evidence" value="ECO:0007669"/>
    <property type="project" value="TreeGrafter"/>
</dbReference>
<dbReference type="PANTHER" id="PTHR11236">
    <property type="entry name" value="AMINOBENZOATE/ANTHRANILATE SYNTHASE"/>
    <property type="match status" value="1"/>
</dbReference>
<evidence type="ECO:0000259" key="1">
    <source>
        <dbReference type="Pfam" id="PF00425"/>
    </source>
</evidence>
<dbReference type="PANTHER" id="PTHR11236:SF50">
    <property type="entry name" value="AMINODEOXYCHORISMATE SYNTHASE COMPONENT 1"/>
    <property type="match status" value="1"/>
</dbReference>
<dbReference type="EMBL" id="LQNU01000049">
    <property type="protein sequence ID" value="KZE82007.1"/>
    <property type="molecule type" value="Genomic_DNA"/>
</dbReference>
<feature type="domain" description="Chorismate-utilising enzyme C-terminal" evidence="1">
    <location>
        <begin position="73"/>
        <end position="317"/>
    </location>
</feature>
<evidence type="ECO:0000313" key="3">
    <source>
        <dbReference type="Proteomes" id="UP000076630"/>
    </source>
</evidence>
<sequence length="322" mass="36550">MVLKDTTISLMNSLGTQRIPFLFIISYDGKDCIIEPLNKIKTDEIKYNFNGVSNQLTQPSPSVLQIEAHPLSFEQYQKKFDIVKHELQIGNTYLTNLTVETPLTTDNTLEDIYNTAKAKYKLWIKGQFTCFSPEIFVQIRDNAIYSYPMKGTIKADIPNASEILLNDKKETAEHYTIVDLIRNDLNIVSKKVRVNRFRYLDKLETSKGPILQMSSEIAGELTPEWHSEIGTIFHKLLPAGSITGSPKESTMRIINEAEQYNRKYYTGICGIYDGNSIDSAVMIRYIEQQGNQYAYKSGGGITSSSTASSEYEELLQKIYIPS</sequence>
<dbReference type="NCBIfam" id="NF005486">
    <property type="entry name" value="PRK07093.1"/>
    <property type="match status" value="1"/>
</dbReference>
<dbReference type="OrthoDB" id="9803598at2"/>
<dbReference type="InterPro" id="IPR015890">
    <property type="entry name" value="Chorismate_C"/>
</dbReference>
<dbReference type="GO" id="GO:0000162">
    <property type="term" value="P:L-tryptophan biosynthetic process"/>
    <property type="evidence" value="ECO:0007669"/>
    <property type="project" value="TreeGrafter"/>
</dbReference>
<dbReference type="RefSeq" id="WP_038984593.1">
    <property type="nucleotide sequence ID" value="NZ_JACAJZ010000016.1"/>
</dbReference>
<organism evidence="2 3">
    <name type="scientific">Myroides marinus</name>
    <dbReference type="NCBI Taxonomy" id="703342"/>
    <lineage>
        <taxon>Bacteria</taxon>
        <taxon>Pseudomonadati</taxon>
        <taxon>Bacteroidota</taxon>
        <taxon>Flavobacteriia</taxon>
        <taxon>Flavobacteriales</taxon>
        <taxon>Flavobacteriaceae</taxon>
        <taxon>Myroides</taxon>
    </lineage>
</organism>
<comment type="caution">
    <text evidence="2">The sequence shown here is derived from an EMBL/GenBank/DDBJ whole genome shotgun (WGS) entry which is preliminary data.</text>
</comment>
<dbReference type="SUPFAM" id="SSF56322">
    <property type="entry name" value="ADC synthase"/>
    <property type="match status" value="1"/>
</dbReference>
<evidence type="ECO:0000313" key="2">
    <source>
        <dbReference type="EMBL" id="KZE82007.1"/>
    </source>
</evidence>
<keyword evidence="3" id="KW-1185">Reference proteome</keyword>